<accession>A0A418YKG1</accession>
<feature type="transmembrane region" description="Helical" evidence="1">
    <location>
        <begin position="206"/>
        <end position="222"/>
    </location>
</feature>
<feature type="transmembrane region" description="Helical" evidence="1">
    <location>
        <begin position="314"/>
        <end position="331"/>
    </location>
</feature>
<dbReference type="Proteomes" id="UP000283255">
    <property type="component" value="Unassembled WGS sequence"/>
</dbReference>
<feature type="transmembrane region" description="Helical" evidence="1">
    <location>
        <begin position="274"/>
        <end position="294"/>
    </location>
</feature>
<feature type="transmembrane region" description="Helical" evidence="1">
    <location>
        <begin position="83"/>
        <end position="106"/>
    </location>
</feature>
<keyword evidence="1" id="KW-0812">Transmembrane</keyword>
<dbReference type="PANTHER" id="PTHR38592">
    <property type="entry name" value="BLL4819 PROTEIN"/>
    <property type="match status" value="1"/>
</dbReference>
<feature type="transmembrane region" description="Helical" evidence="1">
    <location>
        <begin position="12"/>
        <end position="29"/>
    </location>
</feature>
<sequence length="380" mass="42521">MVRINSLDGLRGGLLLIMTINHLVWSSGGQSALQLLTLQPLGQVGAAEAFILLSGILAGLVYSSDKLSASELKQKAWRRAGLIYLYHIAAWLLVVLVASVICELFPTSKSLYQVQLADVWRQPIASFIVVASLLARPAFFDILPLYILMMLTLPWLIRACQRGKIILLLVLSMSLWFASNWIQSEWLSQALLTYHLPFQPGYFDPWAWQFLFVIGVIIGVLRRQGKLHIFHSRVALGVAVGLCGVVFLAHHHFLLDLGWHQGRLYALADKPELGTLRLINLLLLAYILACLLRYFPKLLAIPGLSLVGRHSLQVFAWHLVLITLAAPLLNTLLGTDWYTPVLLICAATLLPVAYLHQKWQQRSQSQPLSQPSHPDKEIAQ</sequence>
<evidence type="ECO:0000313" key="2">
    <source>
        <dbReference type="EMBL" id="RJG51472.1"/>
    </source>
</evidence>
<evidence type="ECO:0000313" key="3">
    <source>
        <dbReference type="Proteomes" id="UP000283255"/>
    </source>
</evidence>
<reference evidence="2 3" key="1">
    <citation type="submission" date="2018-09" db="EMBL/GenBank/DDBJ databases">
        <authorList>
            <person name="Wang F."/>
        </authorList>
    </citation>
    <scope>NUCLEOTIDE SEQUENCE [LARGE SCALE GENOMIC DNA]</scope>
    <source>
        <strain evidence="2 3">PLHSC7-2</strain>
    </source>
</reference>
<proteinExistence type="predicted"/>
<dbReference type="RefSeq" id="WP_119908996.1">
    <property type="nucleotide sequence ID" value="NZ_QZCH01000001.1"/>
</dbReference>
<evidence type="ECO:0000256" key="1">
    <source>
        <dbReference type="SAM" id="Phobius"/>
    </source>
</evidence>
<keyword evidence="1" id="KW-0472">Membrane</keyword>
<dbReference type="PIRSF" id="PIRSF028704">
    <property type="entry name" value="UPC028704"/>
    <property type="match status" value="1"/>
</dbReference>
<dbReference type="InterPro" id="IPR014550">
    <property type="entry name" value="UCP028704_OpgC"/>
</dbReference>
<feature type="transmembrane region" description="Helical" evidence="1">
    <location>
        <begin position="126"/>
        <end position="153"/>
    </location>
</feature>
<feature type="transmembrane region" description="Helical" evidence="1">
    <location>
        <begin position="165"/>
        <end position="182"/>
    </location>
</feature>
<gene>
    <name evidence="2" type="ORF">D1Z90_01700</name>
</gene>
<keyword evidence="1" id="KW-1133">Transmembrane helix</keyword>
<feature type="transmembrane region" description="Helical" evidence="1">
    <location>
        <begin position="234"/>
        <end position="254"/>
    </location>
</feature>
<dbReference type="PANTHER" id="PTHR38592:SF3">
    <property type="entry name" value="BLL4819 PROTEIN"/>
    <property type="match status" value="1"/>
</dbReference>
<dbReference type="EMBL" id="QZCH01000001">
    <property type="protein sequence ID" value="RJG51472.1"/>
    <property type="molecule type" value="Genomic_DNA"/>
</dbReference>
<dbReference type="AlphaFoldDB" id="A0A418YKG1"/>
<comment type="caution">
    <text evidence="2">The sequence shown here is derived from an EMBL/GenBank/DDBJ whole genome shotgun (WGS) entry which is preliminary data.</text>
</comment>
<dbReference type="Pfam" id="PF10129">
    <property type="entry name" value="OpgC_C"/>
    <property type="match status" value="1"/>
</dbReference>
<organism evidence="2 3">
    <name type="scientific">Motilimonas pumila</name>
    <dbReference type="NCBI Taxonomy" id="2303987"/>
    <lineage>
        <taxon>Bacteria</taxon>
        <taxon>Pseudomonadati</taxon>
        <taxon>Pseudomonadota</taxon>
        <taxon>Gammaproteobacteria</taxon>
        <taxon>Alteromonadales</taxon>
        <taxon>Alteromonadales genera incertae sedis</taxon>
        <taxon>Motilimonas</taxon>
    </lineage>
</organism>
<feature type="transmembrane region" description="Helical" evidence="1">
    <location>
        <begin position="337"/>
        <end position="355"/>
    </location>
</feature>
<keyword evidence="3" id="KW-1185">Reference proteome</keyword>
<feature type="transmembrane region" description="Helical" evidence="1">
    <location>
        <begin position="41"/>
        <end position="62"/>
    </location>
</feature>
<reference evidence="2 3" key="2">
    <citation type="submission" date="2019-01" db="EMBL/GenBank/DDBJ databases">
        <title>Motilimonas pumilus sp. nov., isolated from the gut of sea cucumber (Apostichopus japonicus).</title>
        <authorList>
            <person name="Wang F.-Q."/>
            <person name="Ren L.-H."/>
            <person name="Lin Y.-W."/>
            <person name="Sun G.-H."/>
            <person name="Du Z.-J."/>
            <person name="Zhao J.-X."/>
            <person name="Liu X.-J."/>
            <person name="Liu L.-J."/>
        </authorList>
    </citation>
    <scope>NUCLEOTIDE SEQUENCE [LARGE SCALE GENOMIC DNA]</scope>
    <source>
        <strain evidence="2 3">PLHSC7-2</strain>
    </source>
</reference>
<dbReference type="OrthoDB" id="9775975at2"/>
<name>A0A418YKG1_9GAMM</name>
<protein>
    <submittedName>
        <fullName evidence="2">DUF1624 domain-containing protein</fullName>
    </submittedName>
</protein>